<proteinExistence type="predicted"/>
<reference evidence="2 3" key="1">
    <citation type="submission" date="2019-04" db="EMBL/GenBank/DDBJ databases">
        <title>High contiguity whole genome sequence and gene annotation resource for two Venturia nashicola isolates.</title>
        <authorList>
            <person name="Prokchorchik M."/>
            <person name="Won K."/>
            <person name="Lee Y."/>
            <person name="Choi E.D."/>
            <person name="Segonzac C."/>
            <person name="Sohn K.H."/>
        </authorList>
    </citation>
    <scope>NUCLEOTIDE SEQUENCE [LARGE SCALE GENOMIC DNA]</scope>
    <source>
        <strain evidence="2 3">PRI2</strain>
    </source>
</reference>
<feature type="compositionally biased region" description="Acidic residues" evidence="1">
    <location>
        <begin position="154"/>
        <end position="175"/>
    </location>
</feature>
<feature type="region of interest" description="Disordered" evidence="1">
    <location>
        <begin position="1"/>
        <end position="33"/>
    </location>
</feature>
<feature type="compositionally biased region" description="Acidic residues" evidence="1">
    <location>
        <begin position="199"/>
        <end position="212"/>
    </location>
</feature>
<evidence type="ECO:0000256" key="1">
    <source>
        <dbReference type="SAM" id="MobiDB-lite"/>
    </source>
</evidence>
<sequence>MSESVDTADTISSHNTEESQIAEHPTPELSESDLEPALAAARVLFEEKMDKYFEYLDTKLTGKFQKSAKKEAITMLYAFCEKCVLEPEKIEFINFFETKRGDDLKYSMYIRDFELMSDLILDDVGYDFDGYCKEMEEDESESGMHGVLLPVSAEGEEDDNDDDEDEEEEEEEEEGYQGTGIPLIHGTSPSLESDHGLEPIEEGDEDEGPVFL</sequence>
<dbReference type="AlphaFoldDB" id="A0A4Z1PBB4"/>
<accession>A0A4Z1PBB4</accession>
<protein>
    <submittedName>
        <fullName evidence="2">Uncharacterized protein</fullName>
    </submittedName>
</protein>
<feature type="region of interest" description="Disordered" evidence="1">
    <location>
        <begin position="136"/>
        <end position="212"/>
    </location>
</feature>
<name>A0A4Z1PBB4_9PEZI</name>
<evidence type="ECO:0000313" key="2">
    <source>
        <dbReference type="EMBL" id="TID26672.1"/>
    </source>
</evidence>
<evidence type="ECO:0000313" key="3">
    <source>
        <dbReference type="Proteomes" id="UP000298493"/>
    </source>
</evidence>
<feature type="compositionally biased region" description="Polar residues" evidence="1">
    <location>
        <begin position="1"/>
        <end position="14"/>
    </location>
</feature>
<keyword evidence="3" id="KW-1185">Reference proteome</keyword>
<gene>
    <name evidence="2" type="ORF">E6O75_ATG01165</name>
</gene>
<comment type="caution">
    <text evidence="2">The sequence shown here is derived from an EMBL/GenBank/DDBJ whole genome shotgun (WGS) entry which is preliminary data.</text>
</comment>
<organism evidence="2 3">
    <name type="scientific">Venturia nashicola</name>
    <dbReference type="NCBI Taxonomy" id="86259"/>
    <lineage>
        <taxon>Eukaryota</taxon>
        <taxon>Fungi</taxon>
        <taxon>Dikarya</taxon>
        <taxon>Ascomycota</taxon>
        <taxon>Pezizomycotina</taxon>
        <taxon>Dothideomycetes</taxon>
        <taxon>Pleosporomycetidae</taxon>
        <taxon>Venturiales</taxon>
        <taxon>Venturiaceae</taxon>
        <taxon>Venturia</taxon>
    </lineage>
</organism>
<dbReference type="EMBL" id="SNSC02000002">
    <property type="protein sequence ID" value="TID26672.1"/>
    <property type="molecule type" value="Genomic_DNA"/>
</dbReference>
<dbReference type="Proteomes" id="UP000298493">
    <property type="component" value="Unassembled WGS sequence"/>
</dbReference>